<dbReference type="PANTHER" id="PTHR10622">
    <property type="entry name" value="HET DOMAIN-CONTAINING PROTEIN"/>
    <property type="match status" value="1"/>
</dbReference>
<dbReference type="KEGG" id="glz:GLAREA_05032"/>
<dbReference type="STRING" id="1116229.S3DD92"/>
<organism evidence="3 4">
    <name type="scientific">Glarea lozoyensis (strain ATCC 20868 / MF5171)</name>
    <dbReference type="NCBI Taxonomy" id="1116229"/>
    <lineage>
        <taxon>Eukaryota</taxon>
        <taxon>Fungi</taxon>
        <taxon>Dikarya</taxon>
        <taxon>Ascomycota</taxon>
        <taxon>Pezizomycotina</taxon>
        <taxon>Leotiomycetes</taxon>
        <taxon>Helotiales</taxon>
        <taxon>Helotiaceae</taxon>
        <taxon>Glarea</taxon>
    </lineage>
</organism>
<name>S3DD92_GLAL2</name>
<evidence type="ECO:0000313" key="3">
    <source>
        <dbReference type="EMBL" id="EPE35695.1"/>
    </source>
</evidence>
<dbReference type="AlphaFoldDB" id="S3DD92"/>
<reference evidence="3 4" key="1">
    <citation type="journal article" date="2013" name="BMC Genomics">
        <title>Genomics-driven discovery of the pneumocandin biosynthetic gene cluster in the fungus Glarea lozoyensis.</title>
        <authorList>
            <person name="Chen L."/>
            <person name="Yue Q."/>
            <person name="Zhang X."/>
            <person name="Xiang M."/>
            <person name="Wang C."/>
            <person name="Li S."/>
            <person name="Che Y."/>
            <person name="Ortiz-Lopez F.J."/>
            <person name="Bills G.F."/>
            <person name="Liu X."/>
            <person name="An Z."/>
        </authorList>
    </citation>
    <scope>NUCLEOTIDE SEQUENCE [LARGE SCALE GENOMIC DNA]</scope>
    <source>
        <strain evidence="4">ATCC 20868 / MF5171</strain>
    </source>
</reference>
<protein>
    <recommendedName>
        <fullName evidence="2">Heterokaryon incompatibility domain-containing protein</fullName>
    </recommendedName>
</protein>
<dbReference type="eggNOG" id="KOG4177">
    <property type="taxonomic scope" value="Eukaryota"/>
</dbReference>
<sequence>MRLLHTTNYTLHEFYGEDIPFYAILSHRWEKEEVTIEDLKHGIPKLLLGYGKIMGCCRRARADGWMWVWIDSCCIDKSSSAELSEAINSMFDWYRNAQVCYAYLSDVSSASSSHHDLNSSFRNSKWFTRGWTLQELLAPHWIQFFDEEWSEIGTKSSLRELITSITGIEHLFNFNDASVAQKMCWASNRETTRLEDQAYCLMGLFGVKMPPLYGEGRHAFMRLQSEIIHKTDDETIFAWMRPEGFRSTGLIDETGMLAPSPAYFERSGRVRTYTFDYDRPPHTMTNKGLRLELLTFEASQGVEVVAPLNAVDGDEDNVLALRLWKSHTSYSRSAELYHIEKIQLNGVMFKGRGVFFVGQSDDNPPPPFPQKVVFNTQSLKARGFEIAERQVYPIIGCAYWQFEHGDRRGPTLHRFKPYWQRAAIVLEKNNSTRLIIILGISRENHLWVDIIAQDISTEKYIPTTFPEDGNTDRISRPVADGYSVTAVLKKDHGLGLEGYVLDITLDPKGALPWPPTQIWRNGSDMSMPVVGLESKRFNPGQAYTAEKSPPTPVSRVFSAMSLGSSKGKMDRKSSWGFPKK</sequence>
<dbReference type="GeneID" id="19464087"/>
<evidence type="ECO:0000259" key="2">
    <source>
        <dbReference type="Pfam" id="PF06985"/>
    </source>
</evidence>
<evidence type="ECO:0000313" key="4">
    <source>
        <dbReference type="Proteomes" id="UP000016922"/>
    </source>
</evidence>
<dbReference type="InterPro" id="IPR010730">
    <property type="entry name" value="HET"/>
</dbReference>
<keyword evidence="4" id="KW-1185">Reference proteome</keyword>
<evidence type="ECO:0000256" key="1">
    <source>
        <dbReference type="SAM" id="MobiDB-lite"/>
    </source>
</evidence>
<dbReference type="RefSeq" id="XP_008076513.1">
    <property type="nucleotide sequence ID" value="XM_008078322.1"/>
</dbReference>
<gene>
    <name evidence="3" type="ORF">GLAREA_05032</name>
</gene>
<dbReference type="Proteomes" id="UP000016922">
    <property type="component" value="Unassembled WGS sequence"/>
</dbReference>
<dbReference type="EMBL" id="KE145353">
    <property type="protein sequence ID" value="EPE35695.1"/>
    <property type="molecule type" value="Genomic_DNA"/>
</dbReference>
<dbReference type="Pfam" id="PF06985">
    <property type="entry name" value="HET"/>
    <property type="match status" value="1"/>
</dbReference>
<proteinExistence type="predicted"/>
<feature type="region of interest" description="Disordered" evidence="1">
    <location>
        <begin position="540"/>
        <end position="580"/>
    </location>
</feature>
<dbReference type="HOGENOM" id="CLU_000288_138_13_1"/>
<dbReference type="OrthoDB" id="674604at2759"/>
<feature type="domain" description="Heterokaryon incompatibility" evidence="2">
    <location>
        <begin position="22"/>
        <end position="111"/>
    </location>
</feature>
<accession>S3DD92</accession>
<dbReference type="PANTHER" id="PTHR10622:SF10">
    <property type="entry name" value="HET DOMAIN-CONTAINING PROTEIN"/>
    <property type="match status" value="1"/>
</dbReference>